<dbReference type="PRINTS" id="PR00081">
    <property type="entry name" value="GDHRDH"/>
</dbReference>
<dbReference type="SUPFAM" id="SSF51735">
    <property type="entry name" value="NAD(P)-binding Rossmann-fold domains"/>
    <property type="match status" value="1"/>
</dbReference>
<dbReference type="Gene3D" id="3.40.50.720">
    <property type="entry name" value="NAD(P)-binding Rossmann-like Domain"/>
    <property type="match status" value="1"/>
</dbReference>
<organism evidence="3 4">
    <name type="scientific">Lentzea roselyniae</name>
    <dbReference type="NCBI Taxonomy" id="531940"/>
    <lineage>
        <taxon>Bacteria</taxon>
        <taxon>Bacillati</taxon>
        <taxon>Actinomycetota</taxon>
        <taxon>Actinomycetes</taxon>
        <taxon>Pseudonocardiales</taxon>
        <taxon>Pseudonocardiaceae</taxon>
        <taxon>Lentzea</taxon>
    </lineage>
</organism>
<proteinExistence type="inferred from homology"/>
<keyword evidence="2" id="KW-0560">Oxidoreductase</keyword>
<accession>A0ABP7BCF2</accession>
<comment type="similarity">
    <text evidence="1">Belongs to the short-chain dehydrogenases/reductases (SDR) family.</text>
</comment>
<dbReference type="InterPro" id="IPR036291">
    <property type="entry name" value="NAD(P)-bd_dom_sf"/>
</dbReference>
<reference evidence="4" key="1">
    <citation type="journal article" date="2019" name="Int. J. Syst. Evol. Microbiol.">
        <title>The Global Catalogue of Microorganisms (GCM) 10K type strain sequencing project: providing services to taxonomists for standard genome sequencing and annotation.</title>
        <authorList>
            <consortium name="The Broad Institute Genomics Platform"/>
            <consortium name="The Broad Institute Genome Sequencing Center for Infectious Disease"/>
            <person name="Wu L."/>
            <person name="Ma J."/>
        </authorList>
    </citation>
    <scope>NUCLEOTIDE SEQUENCE [LARGE SCALE GENOMIC DNA]</scope>
    <source>
        <strain evidence="4">JCM 17494</strain>
    </source>
</reference>
<evidence type="ECO:0000256" key="2">
    <source>
        <dbReference type="ARBA" id="ARBA00023002"/>
    </source>
</evidence>
<name>A0ABP7BCF2_9PSEU</name>
<evidence type="ECO:0000256" key="1">
    <source>
        <dbReference type="ARBA" id="ARBA00006484"/>
    </source>
</evidence>
<evidence type="ECO:0000313" key="4">
    <source>
        <dbReference type="Proteomes" id="UP001500711"/>
    </source>
</evidence>
<dbReference type="Pfam" id="PF00106">
    <property type="entry name" value="adh_short"/>
    <property type="match status" value="1"/>
</dbReference>
<dbReference type="PANTHER" id="PTHR43115:SF4">
    <property type="entry name" value="DEHYDROGENASE_REDUCTASE SDR FAMILY MEMBER 11"/>
    <property type="match status" value="1"/>
</dbReference>
<dbReference type="PANTHER" id="PTHR43115">
    <property type="entry name" value="DEHYDROGENASE/REDUCTASE SDR FAMILY MEMBER 11"/>
    <property type="match status" value="1"/>
</dbReference>
<protein>
    <submittedName>
        <fullName evidence="3">SDR family oxidoreductase</fullName>
    </submittedName>
</protein>
<evidence type="ECO:0000313" key="3">
    <source>
        <dbReference type="EMBL" id="GAA3656503.1"/>
    </source>
</evidence>
<comment type="caution">
    <text evidence="3">The sequence shown here is derived from an EMBL/GenBank/DDBJ whole genome shotgun (WGS) entry which is preliminary data.</text>
</comment>
<keyword evidence="4" id="KW-1185">Reference proteome</keyword>
<dbReference type="InterPro" id="IPR002347">
    <property type="entry name" value="SDR_fam"/>
</dbReference>
<gene>
    <name evidence="3" type="ORF">GCM10022267_48380</name>
</gene>
<dbReference type="Proteomes" id="UP001500711">
    <property type="component" value="Unassembled WGS sequence"/>
</dbReference>
<dbReference type="EMBL" id="BAABBE010000013">
    <property type="protein sequence ID" value="GAA3656503.1"/>
    <property type="molecule type" value="Genomic_DNA"/>
</dbReference>
<sequence>MEPSTAVAAATVPSPNTDLRFKFMRDIKTGGTDSSLTRVWIMENVFVVTGASRGIGAATAALAADAGYRVVRASRSAEESVGDRGWDARCDVSSWDSVQDLMARVESRWGRIDVVFANAGVSVDTSFVSTAGAKPSEWTNMVVTNVCGPAFTARAAMPALMRSGGHLVLTGSAAGRGVRPGNLYSATKWAVTGLAQAIRAEAVGTGVRVTVVQPGLVDTDAIPPSRADDPKLAPEDVGRAVLYAVSQPSTVDVNEILIRPTGQAAHR</sequence>